<reference evidence="1 2" key="1">
    <citation type="submission" date="2020-01" db="EMBL/GenBank/DDBJ databases">
        <title>Genome analysis.</title>
        <authorList>
            <person name="Wu S."/>
            <person name="Wang G."/>
        </authorList>
    </citation>
    <scope>NUCLEOTIDE SEQUENCE [LARGE SCALE GENOMIC DNA]</scope>
    <source>
        <strain evidence="1 2">SYL130</strain>
    </source>
</reference>
<comment type="caution">
    <text evidence="1">The sequence shown here is derived from an EMBL/GenBank/DDBJ whole genome shotgun (WGS) entry which is preliminary data.</text>
</comment>
<dbReference type="Proteomes" id="UP000753802">
    <property type="component" value="Unassembled WGS sequence"/>
</dbReference>
<sequence>MSSRRARQLPIIDIGGTKFYLDLRLNQFRDIDNWANSINLDHLYEITTGELKLGFDRKMKNLFAGTREEFDACKHAVEITLPPMHEMDPLGVLWKLEEDGWISAEESKAQTDQLLKQYIIHESGMVLQKKQPTVKLLEKKIRKTNKQRRKRL</sequence>
<proteinExistence type="predicted"/>
<evidence type="ECO:0000313" key="1">
    <source>
        <dbReference type="EMBL" id="NCI51306.1"/>
    </source>
</evidence>
<gene>
    <name evidence="1" type="ORF">GWC95_15365</name>
</gene>
<evidence type="ECO:0000313" key="2">
    <source>
        <dbReference type="Proteomes" id="UP000753802"/>
    </source>
</evidence>
<dbReference type="EMBL" id="JAACJS010000015">
    <property type="protein sequence ID" value="NCI51306.1"/>
    <property type="molecule type" value="Genomic_DNA"/>
</dbReference>
<name>A0ABX0A2E9_9BACT</name>
<keyword evidence="2" id="KW-1185">Reference proteome</keyword>
<protein>
    <submittedName>
        <fullName evidence="1">Uncharacterized protein</fullName>
    </submittedName>
</protein>
<organism evidence="1 2">
    <name type="scientific">Sediminibacterium roseum</name>
    <dbReference type="NCBI Taxonomy" id="1978412"/>
    <lineage>
        <taxon>Bacteria</taxon>
        <taxon>Pseudomonadati</taxon>
        <taxon>Bacteroidota</taxon>
        <taxon>Chitinophagia</taxon>
        <taxon>Chitinophagales</taxon>
        <taxon>Chitinophagaceae</taxon>
        <taxon>Sediminibacterium</taxon>
    </lineage>
</organism>
<accession>A0ABX0A2E9</accession>
<dbReference type="RefSeq" id="WP_161819591.1">
    <property type="nucleotide sequence ID" value="NZ_JAACJS010000015.1"/>
</dbReference>